<dbReference type="Gene3D" id="3.40.50.1000">
    <property type="entry name" value="HAD superfamily/HAD-like"/>
    <property type="match status" value="1"/>
</dbReference>
<dbReference type="Pfam" id="PF12710">
    <property type="entry name" value="HAD"/>
    <property type="match status" value="1"/>
</dbReference>
<protein>
    <submittedName>
        <fullName evidence="1">HAD-IB family phosphatase</fullName>
    </submittedName>
</protein>
<gene>
    <name evidence="1" type="ORF">GTW20_25900</name>
</gene>
<dbReference type="GeneID" id="91393970"/>
<proteinExistence type="predicted"/>
<dbReference type="Proteomes" id="UP000467124">
    <property type="component" value="Unassembled WGS sequence"/>
</dbReference>
<dbReference type="EMBL" id="WWHY01000001">
    <property type="protein sequence ID" value="MYR35601.1"/>
    <property type="molecule type" value="Genomic_DNA"/>
</dbReference>
<evidence type="ECO:0000313" key="2">
    <source>
        <dbReference type="Proteomes" id="UP000467124"/>
    </source>
</evidence>
<accession>A0A7K2J025</accession>
<name>A0A7K2J025_9ACTN</name>
<dbReference type="InterPro" id="IPR023214">
    <property type="entry name" value="HAD_sf"/>
</dbReference>
<comment type="caution">
    <text evidence="1">The sequence shown here is derived from an EMBL/GenBank/DDBJ whole genome shotgun (WGS) entry which is preliminary data.</text>
</comment>
<dbReference type="InterPro" id="IPR036412">
    <property type="entry name" value="HAD-like_sf"/>
</dbReference>
<reference evidence="1 2" key="1">
    <citation type="journal article" date="2019" name="Nat. Commun.">
        <title>The antimicrobial potential of Streptomyces from insect microbiomes.</title>
        <authorList>
            <person name="Chevrette M.G."/>
            <person name="Carlson C.M."/>
            <person name="Ortega H.E."/>
            <person name="Thomas C."/>
            <person name="Ananiev G.E."/>
            <person name="Barns K.J."/>
            <person name="Book A.J."/>
            <person name="Cagnazzo J."/>
            <person name="Carlos C."/>
            <person name="Flanigan W."/>
            <person name="Grubbs K.J."/>
            <person name="Horn H.A."/>
            <person name="Hoffmann F.M."/>
            <person name="Klassen J.L."/>
            <person name="Knack J.J."/>
            <person name="Lewin G.R."/>
            <person name="McDonald B.R."/>
            <person name="Muller L."/>
            <person name="Melo W.G.P."/>
            <person name="Pinto-Tomas A.A."/>
            <person name="Schmitz A."/>
            <person name="Wendt-Pienkowski E."/>
            <person name="Wildman S."/>
            <person name="Zhao M."/>
            <person name="Zhang F."/>
            <person name="Bugni T.S."/>
            <person name="Andes D.R."/>
            <person name="Pupo M.T."/>
            <person name="Currie C.R."/>
        </authorList>
    </citation>
    <scope>NUCLEOTIDE SEQUENCE [LARGE SCALE GENOMIC DNA]</scope>
    <source>
        <strain evidence="1 2">SID5840</strain>
    </source>
</reference>
<dbReference type="SUPFAM" id="SSF56784">
    <property type="entry name" value="HAD-like"/>
    <property type="match status" value="1"/>
</dbReference>
<organism evidence="1 2">
    <name type="scientific">Nocardiopsis alba</name>
    <dbReference type="NCBI Taxonomy" id="53437"/>
    <lineage>
        <taxon>Bacteria</taxon>
        <taxon>Bacillati</taxon>
        <taxon>Actinomycetota</taxon>
        <taxon>Actinomycetes</taxon>
        <taxon>Streptosporangiales</taxon>
        <taxon>Nocardiopsidaceae</taxon>
        <taxon>Nocardiopsis</taxon>
    </lineage>
</organism>
<dbReference type="RefSeq" id="WP_042285524.1">
    <property type="nucleotide sequence ID" value="NZ_BAZE01000015.1"/>
</dbReference>
<sequence>MTHLHVFDMDGTLLRGTTASLEIARLLRCETRLLELEADFRRQAIDTRVFARSVHALWSELTEEHVLAAFEASPFLDDVREVCEDIRARGEYSMVVSMSPDFYARLLLRFGFDEVVASRFPPLPFSAPIEPENILTPVDKVRIVESERARRGVEVDACVAYGDSLSDGPLFEHLTHTVSVNGDEHIARMASLHYTGSSLSEAYSLARGLIEAA</sequence>
<dbReference type="NCBIfam" id="TIGR01488">
    <property type="entry name" value="HAD-SF-IB"/>
    <property type="match status" value="1"/>
</dbReference>
<evidence type="ECO:0000313" key="1">
    <source>
        <dbReference type="EMBL" id="MYR35601.1"/>
    </source>
</evidence>
<dbReference type="AlphaFoldDB" id="A0A7K2J025"/>